<evidence type="ECO:0000313" key="2">
    <source>
        <dbReference type="Proteomes" id="UP001056619"/>
    </source>
</evidence>
<organism evidence="1 2">
    <name type="scientific">Qipengyuania citrea</name>
    <dbReference type="NCBI Taxonomy" id="225971"/>
    <lineage>
        <taxon>Bacteria</taxon>
        <taxon>Pseudomonadati</taxon>
        <taxon>Pseudomonadota</taxon>
        <taxon>Alphaproteobacteria</taxon>
        <taxon>Sphingomonadales</taxon>
        <taxon>Erythrobacteraceae</taxon>
        <taxon>Qipengyuania</taxon>
    </lineage>
</organism>
<reference evidence="1 2" key="1">
    <citation type="submission" date="2022-06" db="EMBL/GenBank/DDBJ databases">
        <authorList>
            <person name="Liu G."/>
        </authorList>
    </citation>
    <scope>NUCLEOTIDE SEQUENCE [LARGE SCALE GENOMIC DNA]</scope>
    <source>
        <strain evidence="1 2">E4</strain>
        <plasmid evidence="1 2">plas2</plasmid>
    </source>
</reference>
<keyword evidence="1" id="KW-0614">Plasmid</keyword>
<dbReference type="InterPro" id="IPR011664">
    <property type="entry name" value="Abi_system_AbiD/AbiF-like"/>
</dbReference>
<dbReference type="Proteomes" id="UP001056619">
    <property type="component" value="Plasmid plas2"/>
</dbReference>
<evidence type="ECO:0000313" key="1">
    <source>
        <dbReference type="EMBL" id="USA63290.1"/>
    </source>
</evidence>
<gene>
    <name evidence="1" type="ORF">NCF85_16690</name>
</gene>
<dbReference type="EMBL" id="CP098496">
    <property type="protein sequence ID" value="USA63290.1"/>
    <property type="molecule type" value="Genomic_DNA"/>
</dbReference>
<sequence length="303" mass="34242">MSRPYTKPTLTIPQQIAHLQGEGMAIPDPAAAEYWLRHVSYYRLSAYWLYFEHPKGAHGPRFKSGTSFDQVTALYDFDRNLRRIVMRGCEHVEVALRGSWAHQLALVGDGHSFLDPSHYKARDAFYKSLGKLAGEVGYSRETYIKHYRDTYDVPAVPPVWMVAEMISFGQLSRWYSGLADRSLRNAIARPLGLPEAVLVPFARHITDIRNICAHHGRLWNRGFLAPPKLAQKPIDLRDTLDQSAAQAPARLYNALVTIGHIIRSVAPNSTWMADVKALVITHPTGDVAAMGFPADWLQRPMWQ</sequence>
<geneLocation type="plasmid" evidence="1 2">
    <name>plas2</name>
</geneLocation>
<proteinExistence type="predicted"/>
<accession>A0ABY4UEW1</accession>
<keyword evidence="2" id="KW-1185">Reference proteome</keyword>
<protein>
    <submittedName>
        <fullName evidence="1">Abi family protein</fullName>
    </submittedName>
</protein>
<name>A0ABY4UEW1_9SPHN</name>
<dbReference type="Pfam" id="PF07751">
    <property type="entry name" value="Abi_2"/>
    <property type="match status" value="1"/>
</dbReference>
<dbReference type="RefSeq" id="WP_301643351.1">
    <property type="nucleotide sequence ID" value="NZ_CP098496.1"/>
</dbReference>